<feature type="domain" description="SLS1 N-terminal" evidence="3">
    <location>
        <begin position="181"/>
        <end position="304"/>
    </location>
</feature>
<feature type="domain" description="SLS1 C-terminal" evidence="4">
    <location>
        <begin position="482"/>
        <end position="810"/>
    </location>
</feature>
<dbReference type="InterPro" id="IPR048400">
    <property type="entry name" value="SLS1_N"/>
</dbReference>
<feature type="compositionally biased region" description="Acidic residues" evidence="1">
    <location>
        <begin position="938"/>
        <end position="955"/>
    </location>
</feature>
<feature type="region of interest" description="Disordered" evidence="1">
    <location>
        <begin position="830"/>
        <end position="865"/>
    </location>
</feature>
<organism evidence="5 6">
    <name type="scientific">Didymella glomerata</name>
    <dbReference type="NCBI Taxonomy" id="749621"/>
    <lineage>
        <taxon>Eukaryota</taxon>
        <taxon>Fungi</taxon>
        <taxon>Dikarya</taxon>
        <taxon>Ascomycota</taxon>
        <taxon>Pezizomycotina</taxon>
        <taxon>Dothideomycetes</taxon>
        <taxon>Pleosporomycetidae</taxon>
        <taxon>Pleosporales</taxon>
        <taxon>Pleosporineae</taxon>
        <taxon>Didymellaceae</taxon>
        <taxon>Didymella</taxon>
    </lineage>
</organism>
<feature type="compositionally biased region" description="Polar residues" evidence="1">
    <location>
        <begin position="72"/>
        <end position="83"/>
    </location>
</feature>
<evidence type="ECO:0000313" key="5">
    <source>
        <dbReference type="EMBL" id="KAJ4337210.1"/>
    </source>
</evidence>
<evidence type="ECO:0000256" key="1">
    <source>
        <dbReference type="SAM" id="MobiDB-lite"/>
    </source>
</evidence>
<evidence type="ECO:0000259" key="4">
    <source>
        <dbReference type="Pfam" id="PF20778"/>
    </source>
</evidence>
<dbReference type="PANTHER" id="PTHR37919:SF2">
    <property type="entry name" value="EXPERA DOMAIN-CONTAINING PROTEIN"/>
    <property type="match status" value="1"/>
</dbReference>
<proteinExistence type="predicted"/>
<evidence type="ECO:0000259" key="3">
    <source>
        <dbReference type="Pfam" id="PF20776"/>
    </source>
</evidence>
<evidence type="ECO:0000313" key="6">
    <source>
        <dbReference type="Proteomes" id="UP001140562"/>
    </source>
</evidence>
<sequence>MTRLAREVAIARQNLGAKKFRHEAATTRKDSSSLSIAGFVLQFLMLAPRASSAFVCLRCELQLARSRTSSLARQSSKSAFSTSARRHDAADEPQPVAPGEAPAESDTPKKSLRISREYIRKGKFVRQRKAKLGMTRMDEDADVLVLNEAPVEEPEKKEPEVLEPISVPDILSSLQRDSAPATQEDVIKQLEGLRPVRGDPDEPQYVATAEFVKLVAALTRGFTTPQLSDYYSTAKSIKKETVYKVVKATVKATKRSEWHPTTTNIEKRLPGVEVVKPGKKQKPKSIRKATLVDKILRDAWKLEIVEELEASGELELKLKEWELKLLQNGGNDSTLARIARIRKAKAEIHWPTNVLRITADKTTAEYTADDVEAALSKARTTSLDLQPWIGQLNEATVAACPNLAASLPAEYVASLTGTNILAANDHTLKIHGLDEASIAEAKRTLIRLLPLKESATRTIDTQKLDAAKQGSYLSPVYHEASSLDFNLRGLSMGRWAMPVTRAEDASQVASESTSNIEQSSHSIVNRVASLLKPPVDAAFTGPESKPRNRQTGYWALEPEFKVSADFGQALFPMDMSDPNKVVEAASDPQRSPFHPAIPGLGSLLASSEFQNISRTETPALGYNFVPAPEQEDLGAEIGSDFPRLFIQVRTGRDGNRPTIHKLSIGFQECIHDVLLPDQAADIRFHRYGRLRFSSKSHHDKNVEEWTEAVRQNIESGGRLSAPSLTIDIPKWTIPGFPSDEIGMLPVKYLFSGVQFRQSVTGRLLDTQVSYSTVQSGKLGAKGGALSAYSEKLQGNEAVAQIRDFTSKCVQLVDYISQAGAQTQPLRQVVLPRNEHSARKQRRVALQAAEGEAPGQANKAAQLDPNEGLENLQESDDLEAYGESEVSLDDQRAEARLASRLDNDAVDVEQDDTMDDAMDDVQDEAGGEIEKPRSQAQEQEADALMDDLFGDEESEEPTPREKEGNSTPN</sequence>
<dbReference type="Pfam" id="PF20776">
    <property type="entry name" value="SLS1_N"/>
    <property type="match status" value="1"/>
</dbReference>
<dbReference type="PANTHER" id="PTHR37919">
    <property type="entry name" value="PROTEIN CBG05606"/>
    <property type="match status" value="1"/>
</dbReference>
<feature type="compositionally biased region" description="Acidic residues" evidence="1">
    <location>
        <begin position="903"/>
        <end position="926"/>
    </location>
</feature>
<dbReference type="AlphaFoldDB" id="A0A9W9BZH1"/>
<reference evidence="5" key="1">
    <citation type="submission" date="2022-10" db="EMBL/GenBank/DDBJ databases">
        <title>Tapping the CABI collections for fungal endophytes: first genome assemblies for Collariella, Neodidymelliopsis, Ascochyta clinopodiicola, Didymella pomorum, Didymosphaeria variabile, Neocosmospora piperis and Neocucurbitaria cava.</title>
        <authorList>
            <person name="Hill R."/>
        </authorList>
    </citation>
    <scope>NUCLEOTIDE SEQUENCE</scope>
    <source>
        <strain evidence="5">IMI 360193</strain>
    </source>
</reference>
<dbReference type="Pfam" id="PF20778">
    <property type="entry name" value="SLS1_C"/>
    <property type="match status" value="1"/>
</dbReference>
<feature type="domain" description="SLS1 first KH" evidence="2">
    <location>
        <begin position="312"/>
        <end position="377"/>
    </location>
</feature>
<dbReference type="OrthoDB" id="5392646at2759"/>
<gene>
    <name evidence="5" type="ORF">N0V87_004883</name>
</gene>
<keyword evidence="6" id="KW-1185">Reference proteome</keyword>
<feature type="region of interest" description="Disordered" evidence="1">
    <location>
        <begin position="897"/>
        <end position="968"/>
    </location>
</feature>
<dbReference type="Proteomes" id="UP001140562">
    <property type="component" value="Unassembled WGS sequence"/>
</dbReference>
<evidence type="ECO:0000259" key="2">
    <source>
        <dbReference type="Pfam" id="PF14611"/>
    </source>
</evidence>
<dbReference type="InterPro" id="IPR032741">
    <property type="entry name" value="Sls1_KH-1"/>
</dbReference>
<dbReference type="Pfam" id="PF14611">
    <property type="entry name" value="KH_SLS1_1"/>
    <property type="match status" value="1"/>
</dbReference>
<name>A0A9W9BZH1_9PLEO</name>
<dbReference type="InterPro" id="IPR048401">
    <property type="entry name" value="SLS1_C"/>
</dbReference>
<dbReference type="EMBL" id="JAPEUV010000041">
    <property type="protein sequence ID" value="KAJ4337210.1"/>
    <property type="molecule type" value="Genomic_DNA"/>
</dbReference>
<comment type="caution">
    <text evidence="5">The sequence shown here is derived from an EMBL/GenBank/DDBJ whole genome shotgun (WGS) entry which is preliminary data.</text>
</comment>
<protein>
    <submittedName>
        <fullName evidence="5">Uncharacterized protein</fullName>
    </submittedName>
</protein>
<feature type="compositionally biased region" description="Basic and acidic residues" evidence="1">
    <location>
        <begin position="956"/>
        <end position="968"/>
    </location>
</feature>
<accession>A0A9W9BZH1</accession>
<feature type="region of interest" description="Disordered" evidence="1">
    <location>
        <begin position="72"/>
        <end position="112"/>
    </location>
</feature>
<dbReference type="GO" id="GO:0005743">
    <property type="term" value="C:mitochondrial inner membrane"/>
    <property type="evidence" value="ECO:0007669"/>
    <property type="project" value="InterPro"/>
</dbReference>